<dbReference type="GO" id="GO:0005975">
    <property type="term" value="P:carbohydrate metabolic process"/>
    <property type="evidence" value="ECO:0007669"/>
    <property type="project" value="InterPro"/>
</dbReference>
<gene>
    <name evidence="12" type="primary">kl</name>
</gene>
<evidence type="ECO:0000256" key="6">
    <source>
        <dbReference type="ARBA" id="ARBA00023136"/>
    </source>
</evidence>
<dbReference type="OrthoDB" id="65569at2759"/>
<dbReference type="Proteomes" id="UP000515152">
    <property type="component" value="Chromosome 8"/>
</dbReference>
<comment type="subcellular location">
    <subcellularLocation>
        <location evidence="1">Cell membrane</location>
        <topology evidence="1">Single-pass membrane protein</topology>
    </subcellularLocation>
</comment>
<dbReference type="GO" id="GO:0008543">
    <property type="term" value="P:fibroblast growth factor receptor signaling pathway"/>
    <property type="evidence" value="ECO:0007669"/>
    <property type="project" value="TreeGrafter"/>
</dbReference>
<evidence type="ECO:0000313" key="12">
    <source>
        <dbReference type="RefSeq" id="XP_031427901.1"/>
    </source>
</evidence>
<dbReference type="GeneID" id="105896194"/>
<organism evidence="11 12">
    <name type="scientific">Clupea harengus</name>
    <name type="common">Atlantic herring</name>
    <dbReference type="NCBI Taxonomy" id="7950"/>
    <lineage>
        <taxon>Eukaryota</taxon>
        <taxon>Metazoa</taxon>
        <taxon>Chordata</taxon>
        <taxon>Craniata</taxon>
        <taxon>Vertebrata</taxon>
        <taxon>Euteleostomi</taxon>
        <taxon>Actinopterygii</taxon>
        <taxon>Neopterygii</taxon>
        <taxon>Teleostei</taxon>
        <taxon>Clupei</taxon>
        <taxon>Clupeiformes</taxon>
        <taxon>Clupeoidei</taxon>
        <taxon>Clupeidae</taxon>
        <taxon>Clupea</taxon>
    </lineage>
</organism>
<dbReference type="AlphaFoldDB" id="A0A6P8FWP2"/>
<dbReference type="InterPro" id="IPR017853">
    <property type="entry name" value="GH"/>
</dbReference>
<keyword evidence="7" id="KW-0325">Glycoprotein</keyword>
<dbReference type="KEGG" id="char:105896194"/>
<dbReference type="CTD" id="9365"/>
<comment type="similarity">
    <text evidence="8">Belongs to the glycosyl hydrolase 1 family. Klotho subfamily.</text>
</comment>
<dbReference type="GO" id="GO:0005886">
    <property type="term" value="C:plasma membrane"/>
    <property type="evidence" value="ECO:0007669"/>
    <property type="project" value="UniProtKB-SubCell"/>
</dbReference>
<protein>
    <submittedName>
        <fullName evidence="12">Klotho</fullName>
    </submittedName>
</protein>
<dbReference type="PRINTS" id="PR00131">
    <property type="entry name" value="GLHYDRLASE1"/>
</dbReference>
<evidence type="ECO:0000256" key="7">
    <source>
        <dbReference type="ARBA" id="ARBA00023180"/>
    </source>
</evidence>
<reference evidence="12" key="1">
    <citation type="submission" date="2025-08" db="UniProtKB">
        <authorList>
            <consortium name="RefSeq"/>
        </authorList>
    </citation>
    <scope>IDENTIFICATION</scope>
</reference>
<dbReference type="Pfam" id="PF00232">
    <property type="entry name" value="Glyco_hydro_1"/>
    <property type="match status" value="3"/>
</dbReference>
<evidence type="ECO:0000256" key="3">
    <source>
        <dbReference type="ARBA" id="ARBA00022692"/>
    </source>
</evidence>
<dbReference type="FunFam" id="3.20.20.80:FF:000062">
    <property type="entry name" value="Klotho"/>
    <property type="match status" value="1"/>
</dbReference>
<name>A0A6P8FWP2_CLUHA</name>
<dbReference type="RefSeq" id="XP_031427901.1">
    <property type="nucleotide sequence ID" value="XM_031572041.2"/>
</dbReference>
<keyword evidence="10" id="KW-0732">Signal</keyword>
<evidence type="ECO:0000256" key="5">
    <source>
        <dbReference type="ARBA" id="ARBA00022989"/>
    </source>
</evidence>
<evidence type="ECO:0000256" key="8">
    <source>
        <dbReference type="ARBA" id="ARBA00060858"/>
    </source>
</evidence>
<keyword evidence="6 9" id="KW-0472">Membrane</keyword>
<proteinExistence type="inferred from homology"/>
<dbReference type="Gene3D" id="3.20.20.80">
    <property type="entry name" value="Glycosidases"/>
    <property type="match status" value="2"/>
</dbReference>
<dbReference type="PROSITE" id="PS00653">
    <property type="entry name" value="GLYCOSYL_HYDROL_F1_2"/>
    <property type="match status" value="1"/>
</dbReference>
<evidence type="ECO:0000256" key="10">
    <source>
        <dbReference type="SAM" id="SignalP"/>
    </source>
</evidence>
<evidence type="ECO:0000313" key="11">
    <source>
        <dbReference type="Proteomes" id="UP000515152"/>
    </source>
</evidence>
<keyword evidence="4" id="KW-0677">Repeat</keyword>
<dbReference type="GO" id="GO:0005104">
    <property type="term" value="F:fibroblast growth factor receptor binding"/>
    <property type="evidence" value="ECO:0007669"/>
    <property type="project" value="TreeGrafter"/>
</dbReference>
<evidence type="ECO:0000256" key="1">
    <source>
        <dbReference type="ARBA" id="ARBA00004162"/>
    </source>
</evidence>
<keyword evidence="3 9" id="KW-0812">Transmembrane</keyword>
<keyword evidence="2" id="KW-1003">Cell membrane</keyword>
<dbReference type="FunFam" id="3.20.20.80:FF:000042">
    <property type="entry name" value="Klotho"/>
    <property type="match status" value="1"/>
</dbReference>
<keyword evidence="11" id="KW-1185">Reference proteome</keyword>
<sequence>MKNIGVLFALLIFCEIKCAVASPGDGLHTWKRFNQLSNPGDKAFLYDTFPEHFMWSVGTAAYQIEGAHDKDGKGLSIWDTFNRGGTRIVKGDVGSDSYHNIPGDIHALKLLGVNHYRFSISWSRIFPNGSVSSYNEKGANYYKKLINRLKEIKVQPVVTLYHWDLPDNLQSRYGGWGNPILVDLFKEYADFCFKTYGDDVKYWITIDNPFVIAWHGYGTGKVAPGIKTDSDLPYRVGHNLLKAHAAAWHTYDKHYRAKQGGKVSMALASHWVQPIRARHENQRACQCSLDFVLGWFARPLFVDGDYPPCMKHKLSHRLPVFTEMERLHISGTADFFALSHSPSLSFQLNTSFLFGQDEELDLRRLMYWIHAEYNNPPIFVVESGWFVQTTTKTKDATCITYLKRFIIDTLKSIRYDNVTVIGYTAWSLVDGFEWHREYTIRRGLYYVDFNTPDLRREPKTSATFYSKLIEKNGFPLLPEHQPVQGVFPCNFAWGVAANSIQIETTPTQFADPSVYIWNISGNGELQRLEGVQAPPVRRVRHCLDYATIRQQVSDVQRLRVSHFHFSLNWSSITPTGNVEEANATLLGYYLCFVGELSRANITPVVTLWHHTVGRSSIPAPLEGGWQNKETVWVFADYARLCFQWLGAHVKMWITLAEPNEETLGYVAGHHLLLAHGMAWRVYDREFRPTHGGKVSLVLHMDWVEPAVSFSRQDVEPVNRVLAFRIGWFAEPIFGSGDYPALMRSWLQHRNSLDLFNYQLPTFSEEERQLVKGTYDFFAINHYTTVTVLDSTENKYTYTKLLEVQFVYDATWIKAQDAWVVPFGLRKALNWVHSHYKDVPIYVMANGVKEDPTQFKDNMRVYYLYNYINEALKAHILDGVNLQGYFAYGLNDLLDPGFGMYGYVQDEVFEKASLSHYRNIIDHNGFPAPESPPQQCPRPAKPCSGCHILAKHSVVGFLSLLGSALVITMGLTLYYATRKHS</sequence>
<dbReference type="GO" id="GO:0017134">
    <property type="term" value="F:fibroblast growth factor binding"/>
    <property type="evidence" value="ECO:0007669"/>
    <property type="project" value="TreeGrafter"/>
</dbReference>
<evidence type="ECO:0000256" key="2">
    <source>
        <dbReference type="ARBA" id="ARBA00022475"/>
    </source>
</evidence>
<dbReference type="InterPro" id="IPR033132">
    <property type="entry name" value="GH_1_N_CS"/>
</dbReference>
<evidence type="ECO:0000256" key="4">
    <source>
        <dbReference type="ARBA" id="ARBA00022737"/>
    </source>
</evidence>
<feature type="chain" id="PRO_5028012018" evidence="10">
    <location>
        <begin position="22"/>
        <end position="980"/>
    </location>
</feature>
<dbReference type="PANTHER" id="PTHR10353">
    <property type="entry name" value="GLYCOSYL HYDROLASE"/>
    <property type="match status" value="1"/>
</dbReference>
<feature type="signal peptide" evidence="10">
    <location>
        <begin position="1"/>
        <end position="21"/>
    </location>
</feature>
<dbReference type="SUPFAM" id="SSF51445">
    <property type="entry name" value="(Trans)glycosidases"/>
    <property type="match status" value="2"/>
</dbReference>
<dbReference type="InterPro" id="IPR001360">
    <property type="entry name" value="Glyco_hydro_1"/>
</dbReference>
<dbReference type="PANTHER" id="PTHR10353:SF10">
    <property type="entry name" value="KLOTHO"/>
    <property type="match status" value="1"/>
</dbReference>
<accession>A0A6P8FWP2</accession>
<dbReference type="GO" id="GO:0004553">
    <property type="term" value="F:hydrolase activity, hydrolyzing O-glycosyl compounds"/>
    <property type="evidence" value="ECO:0007669"/>
    <property type="project" value="InterPro"/>
</dbReference>
<evidence type="ECO:0000256" key="9">
    <source>
        <dbReference type="SAM" id="Phobius"/>
    </source>
</evidence>
<feature type="transmembrane region" description="Helical" evidence="9">
    <location>
        <begin position="953"/>
        <end position="975"/>
    </location>
</feature>
<keyword evidence="5 9" id="KW-1133">Transmembrane helix</keyword>